<dbReference type="GO" id="GO:0016020">
    <property type="term" value="C:membrane"/>
    <property type="evidence" value="ECO:0007669"/>
    <property type="project" value="UniProtKB-SubCell"/>
</dbReference>
<dbReference type="EMBL" id="CM007904">
    <property type="protein sequence ID" value="OTF96717.1"/>
    <property type="molecule type" value="Genomic_DNA"/>
</dbReference>
<gene>
    <name evidence="5" type="ORF">HannXRQ_Chr15g0497241</name>
    <name evidence="4" type="ORF">HanXRQr2_Chr15g0722321</name>
</gene>
<dbReference type="PANTHER" id="PTHR31234:SF71">
    <property type="entry name" value="LATE EMBRYOGENESIS ABUNDANT PROTEIN, LEA_2 SUBGROUP"/>
    <property type="match status" value="1"/>
</dbReference>
<comment type="subcellular location">
    <subcellularLocation>
        <location evidence="1">Membrane</location>
    </subcellularLocation>
</comment>
<dbReference type="PANTHER" id="PTHR31234">
    <property type="entry name" value="LATE EMBRYOGENESIS ABUNDANT (LEA) HYDROXYPROLINE-RICH GLYCOPROTEIN FAMILY"/>
    <property type="match status" value="1"/>
</dbReference>
<keyword evidence="6" id="KW-1185">Reference proteome</keyword>
<evidence type="ECO:0000313" key="5">
    <source>
        <dbReference type="EMBL" id="OTF96717.1"/>
    </source>
</evidence>
<dbReference type="InterPro" id="IPR044839">
    <property type="entry name" value="NDR1-like"/>
</dbReference>
<reference evidence="5" key="2">
    <citation type="submission" date="2017-02" db="EMBL/GenBank/DDBJ databases">
        <title>Sunflower complete genome.</title>
        <authorList>
            <person name="Langlade N."/>
            <person name="Munos S."/>
        </authorList>
    </citation>
    <scope>NUCLEOTIDE SEQUENCE [LARGE SCALE GENOMIC DNA]</scope>
    <source>
        <tissue evidence="5">Leaves</tissue>
    </source>
</reference>
<dbReference type="OMA" id="RIDILFQ"/>
<dbReference type="AlphaFoldDB" id="A0A251SD05"/>
<proteinExistence type="predicted"/>
<keyword evidence="3" id="KW-0812">Transmembrane</keyword>
<evidence type="ECO:0000313" key="6">
    <source>
        <dbReference type="Proteomes" id="UP000215914"/>
    </source>
</evidence>
<evidence type="ECO:0000256" key="2">
    <source>
        <dbReference type="ARBA" id="ARBA00023136"/>
    </source>
</evidence>
<protein>
    <submittedName>
        <fullName evidence="5">Putative late embryogenesis abundant protein, LEA-14</fullName>
    </submittedName>
</protein>
<dbReference type="GO" id="GO:0098542">
    <property type="term" value="P:defense response to other organism"/>
    <property type="evidence" value="ECO:0007669"/>
    <property type="project" value="InterPro"/>
</dbReference>
<dbReference type="EMBL" id="MNCJ02000330">
    <property type="protein sequence ID" value="KAF5767021.1"/>
    <property type="molecule type" value="Genomic_DNA"/>
</dbReference>
<accession>A0A251SD05</accession>
<dbReference type="Proteomes" id="UP000215914">
    <property type="component" value="Chromosome 15"/>
</dbReference>
<evidence type="ECO:0000313" key="4">
    <source>
        <dbReference type="EMBL" id="KAF5767021.1"/>
    </source>
</evidence>
<sequence>MMGGHRALCFQFSCKKCCLFFLIIIIFFVLVIASLSLIIIFVFKPRRPIFSFETMNIASYKFDVSDSSTVFLSLVAYVTLISHNPNRVGIRYDFSRLKILDHGVAVGMLRIPEFYQPARSHNVSIRIDILFQRLDISTIMSGGQTRNFPIKVLGDIGVHLWVLHIKLPKIKVGFRFLKSRVLVFSRNTLFIKRVLF</sequence>
<organism evidence="5 6">
    <name type="scientific">Helianthus annuus</name>
    <name type="common">Common sunflower</name>
    <dbReference type="NCBI Taxonomy" id="4232"/>
    <lineage>
        <taxon>Eukaryota</taxon>
        <taxon>Viridiplantae</taxon>
        <taxon>Streptophyta</taxon>
        <taxon>Embryophyta</taxon>
        <taxon>Tracheophyta</taxon>
        <taxon>Spermatophyta</taxon>
        <taxon>Magnoliopsida</taxon>
        <taxon>eudicotyledons</taxon>
        <taxon>Gunneridae</taxon>
        <taxon>Pentapetalae</taxon>
        <taxon>asterids</taxon>
        <taxon>campanulids</taxon>
        <taxon>Asterales</taxon>
        <taxon>Asteraceae</taxon>
        <taxon>Asteroideae</taxon>
        <taxon>Heliantheae alliance</taxon>
        <taxon>Heliantheae</taxon>
        <taxon>Helianthus</taxon>
    </lineage>
</organism>
<feature type="transmembrane region" description="Helical" evidence="3">
    <location>
        <begin position="20"/>
        <end position="43"/>
    </location>
</feature>
<dbReference type="Gramene" id="mRNA:HanXRQr2_Chr15g0722321">
    <property type="protein sequence ID" value="CDS:HanXRQr2_Chr15g0722321.1"/>
    <property type="gene ID" value="HanXRQr2_Chr15g0722321"/>
</dbReference>
<keyword evidence="3" id="KW-1133">Transmembrane helix</keyword>
<reference evidence="4 6" key="1">
    <citation type="journal article" date="2017" name="Nature">
        <title>The sunflower genome provides insights into oil metabolism, flowering and Asterid evolution.</title>
        <authorList>
            <person name="Badouin H."/>
            <person name="Gouzy J."/>
            <person name="Grassa C.J."/>
            <person name="Murat F."/>
            <person name="Staton S.E."/>
            <person name="Cottret L."/>
            <person name="Lelandais-Briere C."/>
            <person name="Owens G.L."/>
            <person name="Carrere S."/>
            <person name="Mayjonade B."/>
            <person name="Legrand L."/>
            <person name="Gill N."/>
            <person name="Kane N.C."/>
            <person name="Bowers J.E."/>
            <person name="Hubner S."/>
            <person name="Bellec A."/>
            <person name="Berard A."/>
            <person name="Berges H."/>
            <person name="Blanchet N."/>
            <person name="Boniface M.C."/>
            <person name="Brunel D."/>
            <person name="Catrice O."/>
            <person name="Chaidir N."/>
            <person name="Claudel C."/>
            <person name="Donnadieu C."/>
            <person name="Faraut T."/>
            <person name="Fievet G."/>
            <person name="Helmstetter N."/>
            <person name="King M."/>
            <person name="Knapp S.J."/>
            <person name="Lai Z."/>
            <person name="Le Paslier M.C."/>
            <person name="Lippi Y."/>
            <person name="Lorenzon L."/>
            <person name="Mandel J.R."/>
            <person name="Marage G."/>
            <person name="Marchand G."/>
            <person name="Marquand E."/>
            <person name="Bret-Mestries E."/>
            <person name="Morien E."/>
            <person name="Nambeesan S."/>
            <person name="Nguyen T."/>
            <person name="Pegot-Espagnet P."/>
            <person name="Pouilly N."/>
            <person name="Raftis F."/>
            <person name="Sallet E."/>
            <person name="Schiex T."/>
            <person name="Thomas J."/>
            <person name="Vandecasteele C."/>
            <person name="Vares D."/>
            <person name="Vear F."/>
            <person name="Vautrin S."/>
            <person name="Crespi M."/>
            <person name="Mangin B."/>
            <person name="Burke J.M."/>
            <person name="Salse J."/>
            <person name="Munos S."/>
            <person name="Vincourt P."/>
            <person name="Rieseberg L.H."/>
            <person name="Langlade N.B."/>
        </authorList>
    </citation>
    <scope>NUCLEOTIDE SEQUENCE [LARGE SCALE GENOMIC DNA]</scope>
    <source>
        <strain evidence="6">cv. SF193</strain>
        <tissue evidence="4">Leaves</tissue>
    </source>
</reference>
<keyword evidence="2 3" id="KW-0472">Membrane</keyword>
<reference evidence="4" key="3">
    <citation type="submission" date="2020-06" db="EMBL/GenBank/DDBJ databases">
        <title>Helianthus annuus Genome sequencing and assembly Release 2.</title>
        <authorList>
            <person name="Gouzy J."/>
            <person name="Langlade N."/>
            <person name="Munos S."/>
        </authorList>
    </citation>
    <scope>NUCLEOTIDE SEQUENCE</scope>
    <source>
        <tissue evidence="4">Leaves</tissue>
    </source>
</reference>
<evidence type="ECO:0000256" key="1">
    <source>
        <dbReference type="ARBA" id="ARBA00004370"/>
    </source>
</evidence>
<name>A0A251SD05_HELAN</name>
<dbReference type="InParanoid" id="A0A251SD05"/>
<evidence type="ECO:0000256" key="3">
    <source>
        <dbReference type="SAM" id="Phobius"/>
    </source>
</evidence>